<accession>A0ABX0LPF1</accession>
<feature type="chain" id="PRO_5046089313" evidence="1">
    <location>
        <begin position="21"/>
        <end position="251"/>
    </location>
</feature>
<reference evidence="2 3" key="1">
    <citation type="submission" date="2019-09" db="EMBL/GenBank/DDBJ databases">
        <title>Taxonomy of Antarctic Massilia spp.: description of Massilia rubra sp. nov., Massilia aquatica sp. nov., Massilia mucilaginosa sp. nov., Massilia frigida sp. nov. isolated from streams, lakes and regoliths.</title>
        <authorList>
            <person name="Holochova P."/>
            <person name="Sedlacek I."/>
            <person name="Kralova S."/>
            <person name="Maslanova I."/>
            <person name="Busse H.-J."/>
            <person name="Stankova E."/>
            <person name="Vrbovska V."/>
            <person name="Kovarovic V."/>
            <person name="Bartak M."/>
            <person name="Svec P."/>
            <person name="Pantucek R."/>
        </authorList>
    </citation>
    <scope>NUCLEOTIDE SEQUENCE [LARGE SCALE GENOMIC DNA]</scope>
    <source>
        <strain evidence="2 3">CCM 8692</strain>
    </source>
</reference>
<proteinExistence type="predicted"/>
<sequence length="251" mass="26989">MKFYIAAFTLGLLAASNASAEMVTFDYTAKIDGALHFTNHGTYVDSLQSISFNNTTIEVGYTMRGSFTIDLDTPASLHLPYQSPNSVYTEYANSTNGATRNLATIKVDQSGYGFTAKPQAGGMSIEITDGAVGRADSFVFNNYNLDPNTGRSESLTFALWQANGSLLTSTRLPSSLDLSRADMATLVYSYRGPNSTDVFRTNAVLTSLSVRTASPVPEPSSYAMMLLGVFMICAVNLHKTKSNSRVQAIAG</sequence>
<evidence type="ECO:0000313" key="2">
    <source>
        <dbReference type="EMBL" id="NHZ35904.1"/>
    </source>
</evidence>
<dbReference type="NCBIfam" id="TIGR02595">
    <property type="entry name" value="PEP_CTERM"/>
    <property type="match status" value="1"/>
</dbReference>
<evidence type="ECO:0000256" key="1">
    <source>
        <dbReference type="SAM" id="SignalP"/>
    </source>
</evidence>
<dbReference type="Proteomes" id="UP000785613">
    <property type="component" value="Unassembled WGS sequence"/>
</dbReference>
<protein>
    <submittedName>
        <fullName evidence="2">PEP-CTERM sorting domain-containing protein</fullName>
    </submittedName>
</protein>
<gene>
    <name evidence="2" type="ORF">F0185_20265</name>
</gene>
<evidence type="ECO:0000313" key="3">
    <source>
        <dbReference type="Proteomes" id="UP000785613"/>
    </source>
</evidence>
<feature type="signal peptide" evidence="1">
    <location>
        <begin position="1"/>
        <end position="20"/>
    </location>
</feature>
<keyword evidence="1" id="KW-0732">Signal</keyword>
<name>A0ABX0LPF1_9BURK</name>
<comment type="caution">
    <text evidence="2">The sequence shown here is derived from an EMBL/GenBank/DDBJ whole genome shotgun (WGS) entry which is preliminary data.</text>
</comment>
<dbReference type="EMBL" id="VUYU01000014">
    <property type="protein sequence ID" value="NHZ35904.1"/>
    <property type="molecule type" value="Genomic_DNA"/>
</dbReference>
<dbReference type="RefSeq" id="WP_167227530.1">
    <property type="nucleotide sequence ID" value="NZ_VUYU01000014.1"/>
</dbReference>
<dbReference type="InterPro" id="IPR013424">
    <property type="entry name" value="Ice-binding_C"/>
</dbReference>
<keyword evidence="3" id="KW-1185">Reference proteome</keyword>
<organism evidence="2 3">
    <name type="scientific">Massilia rubra</name>
    <dbReference type="NCBI Taxonomy" id="2607910"/>
    <lineage>
        <taxon>Bacteria</taxon>
        <taxon>Pseudomonadati</taxon>
        <taxon>Pseudomonadota</taxon>
        <taxon>Betaproteobacteria</taxon>
        <taxon>Burkholderiales</taxon>
        <taxon>Oxalobacteraceae</taxon>
        <taxon>Telluria group</taxon>
        <taxon>Massilia</taxon>
    </lineage>
</organism>